<protein>
    <submittedName>
        <fullName evidence="9">Seed trypsin/chymotrypsin inhibitor IVA</fullName>
    </submittedName>
</protein>
<keyword evidence="6" id="KW-0732">Signal</keyword>
<keyword evidence="4" id="KW-1015">Disulfide bond</keyword>
<evidence type="ECO:0000259" key="7">
    <source>
        <dbReference type="SMART" id="SM00269"/>
    </source>
</evidence>
<gene>
    <name evidence="9" type="primary">LOC107418505</name>
</gene>
<dbReference type="SMART" id="SM00269">
    <property type="entry name" value="BowB"/>
    <property type="match status" value="1"/>
</dbReference>
<dbReference type="Proteomes" id="UP001652623">
    <property type="component" value="Chromosome 2"/>
</dbReference>
<keyword evidence="3 5" id="KW-0722">Serine protease inhibitor</keyword>
<keyword evidence="8" id="KW-1185">Reference proteome</keyword>
<dbReference type="CDD" id="cd00023">
    <property type="entry name" value="BBI"/>
    <property type="match status" value="1"/>
</dbReference>
<evidence type="ECO:0000256" key="4">
    <source>
        <dbReference type="ARBA" id="ARBA00023157"/>
    </source>
</evidence>
<evidence type="ECO:0000313" key="8">
    <source>
        <dbReference type="Proteomes" id="UP001652623"/>
    </source>
</evidence>
<comment type="similarity">
    <text evidence="1 5">Belongs to the Bowman-Birk serine protease inhibitor family.</text>
</comment>
<dbReference type="GeneID" id="107418505"/>
<evidence type="ECO:0000256" key="5">
    <source>
        <dbReference type="RuleBase" id="RU003856"/>
    </source>
</evidence>
<dbReference type="InterPro" id="IPR000877">
    <property type="entry name" value="Prot_inh_BBI"/>
</dbReference>
<evidence type="ECO:0000256" key="1">
    <source>
        <dbReference type="ARBA" id="ARBA00008506"/>
    </source>
</evidence>
<keyword evidence="2 5" id="KW-0646">Protease inhibitor</keyword>
<proteinExistence type="inferred from homology"/>
<feature type="signal peptide" evidence="6">
    <location>
        <begin position="1"/>
        <end position="22"/>
    </location>
</feature>
<dbReference type="RefSeq" id="XP_048330638.2">
    <property type="nucleotide sequence ID" value="XM_048474681.2"/>
</dbReference>
<evidence type="ECO:0000313" key="9">
    <source>
        <dbReference type="RefSeq" id="XP_048330638.2"/>
    </source>
</evidence>
<accession>A0ABM3IL34</accession>
<feature type="chain" id="PRO_5046101456" evidence="6">
    <location>
        <begin position="23"/>
        <end position="138"/>
    </location>
</feature>
<evidence type="ECO:0000256" key="6">
    <source>
        <dbReference type="SAM" id="SignalP"/>
    </source>
</evidence>
<sequence>MAYKKVVVMKVAVLALVRALSATEISTRPDVHVLDLFHLLSAAKNHASDNFVRVVHGKNKGNSIACCDACACTRSQPPQCKCNDIFRDEDRCEGCGLCICTFSIPPIRTCTDTTDSCSPLCSADAAANSVLKTKVALN</sequence>
<dbReference type="Pfam" id="PF00228">
    <property type="entry name" value="Bowman-Birk_leg"/>
    <property type="match status" value="1"/>
</dbReference>
<organism evidence="8 9">
    <name type="scientific">Ziziphus jujuba</name>
    <name type="common">Chinese jujube</name>
    <name type="synonym">Ziziphus sativa</name>
    <dbReference type="NCBI Taxonomy" id="326968"/>
    <lineage>
        <taxon>Eukaryota</taxon>
        <taxon>Viridiplantae</taxon>
        <taxon>Streptophyta</taxon>
        <taxon>Embryophyta</taxon>
        <taxon>Tracheophyta</taxon>
        <taxon>Spermatophyta</taxon>
        <taxon>Magnoliopsida</taxon>
        <taxon>eudicotyledons</taxon>
        <taxon>Gunneridae</taxon>
        <taxon>Pentapetalae</taxon>
        <taxon>rosids</taxon>
        <taxon>fabids</taxon>
        <taxon>Rosales</taxon>
        <taxon>Rhamnaceae</taxon>
        <taxon>Paliureae</taxon>
        <taxon>Ziziphus</taxon>
    </lineage>
</organism>
<feature type="domain" description="Bowman-Birk serine protease inhibitors family" evidence="7">
    <location>
        <begin position="66"/>
        <end position="121"/>
    </location>
</feature>
<evidence type="ECO:0000256" key="2">
    <source>
        <dbReference type="ARBA" id="ARBA00022690"/>
    </source>
</evidence>
<name>A0ABM3IL34_ZIZJJ</name>
<evidence type="ECO:0000256" key="3">
    <source>
        <dbReference type="ARBA" id="ARBA00022900"/>
    </source>
</evidence>
<reference evidence="9" key="1">
    <citation type="submission" date="2025-08" db="UniProtKB">
        <authorList>
            <consortium name="RefSeq"/>
        </authorList>
    </citation>
    <scope>IDENTIFICATION</scope>
    <source>
        <tissue evidence="9">Seedling</tissue>
    </source>
</reference>
<dbReference type="Gene3D" id="2.10.69.10">
    <property type="entry name" value="Cysteine Protease (Bromelain) Inhibitor, subunit H"/>
    <property type="match status" value="1"/>
</dbReference>
<dbReference type="InterPro" id="IPR035995">
    <property type="entry name" value="Bowman-Birk_prot_inh"/>
</dbReference>
<dbReference type="SUPFAM" id="SSF57247">
    <property type="entry name" value="Bowman-Birk inhibitor, BBI"/>
    <property type="match status" value="1"/>
</dbReference>